<keyword evidence="1" id="KW-0472">Membrane</keyword>
<gene>
    <name evidence="2" type="ORF">CH379_07850</name>
</gene>
<sequence length="301" mass="34757">MSLCFQRIFLETIVILLFAAGFSLGFGFYILFFSARRFEFFNLGVLCLILGAWEILFSIPFFPNADSETLFWTRTLTIPMAFGPLFLIRFIHFFVLNERLSSTKNLFVIFGYVVPILSLVYSDFYISSAMIQNGKLHFTAGIAYDYFVIGGVCSLFYSIWIITKGFQHRRGLERVKFVYIAVGIFVWFTFIGTFTFLLRHLGLPEYNFVAPIGCALAIAIWSIGVFKIDLFELPDYEIISDKNSLIAQANIMILKNVDMQTYEAARFHYRKKVIMNIVGRFTYLQVNSDLSVDEIFDRLSI</sequence>
<keyword evidence="1" id="KW-1133">Transmembrane helix</keyword>
<accession>A0A2N0BA70</accession>
<feature type="transmembrane region" description="Helical" evidence="1">
    <location>
        <begin position="12"/>
        <end position="33"/>
    </location>
</feature>
<evidence type="ECO:0000313" key="2">
    <source>
        <dbReference type="EMBL" id="PJZ93445.1"/>
    </source>
</evidence>
<comment type="caution">
    <text evidence="2">The sequence shown here is derived from an EMBL/GenBank/DDBJ whole genome shotgun (WGS) entry which is preliminary data.</text>
</comment>
<proteinExistence type="predicted"/>
<organism evidence="2">
    <name type="scientific">Leptospira ellisii</name>
    <dbReference type="NCBI Taxonomy" id="2023197"/>
    <lineage>
        <taxon>Bacteria</taxon>
        <taxon>Pseudomonadati</taxon>
        <taxon>Spirochaetota</taxon>
        <taxon>Spirochaetia</taxon>
        <taxon>Leptospirales</taxon>
        <taxon>Leptospiraceae</taxon>
        <taxon>Leptospira</taxon>
    </lineage>
</organism>
<protein>
    <submittedName>
        <fullName evidence="2">Uncharacterized protein</fullName>
    </submittedName>
</protein>
<feature type="transmembrane region" description="Helical" evidence="1">
    <location>
        <begin position="106"/>
        <end position="126"/>
    </location>
</feature>
<feature type="transmembrane region" description="Helical" evidence="1">
    <location>
        <begin position="146"/>
        <end position="166"/>
    </location>
</feature>
<keyword evidence="1" id="KW-0812">Transmembrane</keyword>
<name>A0A2N0BQS6_9LEPT</name>
<dbReference type="EMBL" id="NPEF01000062">
    <property type="protein sequence ID" value="PJZ93445.1"/>
    <property type="molecule type" value="Genomic_DNA"/>
</dbReference>
<dbReference type="OrthoDB" id="345735at2"/>
<evidence type="ECO:0000256" key="1">
    <source>
        <dbReference type="SAM" id="Phobius"/>
    </source>
</evidence>
<feature type="transmembrane region" description="Helical" evidence="1">
    <location>
        <begin position="71"/>
        <end position="94"/>
    </location>
</feature>
<feature type="transmembrane region" description="Helical" evidence="1">
    <location>
        <begin position="178"/>
        <end position="202"/>
    </location>
</feature>
<dbReference type="AlphaFoldDB" id="A0A2N0BQS6"/>
<accession>A0A2N0BQS6</accession>
<feature type="transmembrane region" description="Helical" evidence="1">
    <location>
        <begin position="40"/>
        <end position="59"/>
    </location>
</feature>
<feature type="transmembrane region" description="Helical" evidence="1">
    <location>
        <begin position="208"/>
        <end position="226"/>
    </location>
</feature>
<reference evidence="2" key="1">
    <citation type="submission" date="2017-07" db="EMBL/GenBank/DDBJ databases">
        <title>Leptospira spp. isolated from tropical soils.</title>
        <authorList>
            <person name="Thibeaux R."/>
            <person name="Iraola G."/>
            <person name="Ferres I."/>
            <person name="Bierque E."/>
            <person name="Girault D."/>
            <person name="Soupe-Gilbert M.-E."/>
            <person name="Picardeau M."/>
            <person name="Goarant C."/>
        </authorList>
    </citation>
    <scope>NUCLEOTIDE SEQUENCE [LARGE SCALE GENOMIC DNA]</scope>
    <source>
        <strain evidence="2">ATI7-C-A5</strain>
    </source>
</reference>